<dbReference type="Proteomes" id="UP000316079">
    <property type="component" value="Unassembled WGS sequence"/>
</dbReference>
<feature type="region of interest" description="Disordered" evidence="1">
    <location>
        <begin position="70"/>
        <end position="117"/>
    </location>
</feature>
<evidence type="ECO:0000256" key="1">
    <source>
        <dbReference type="SAM" id="MobiDB-lite"/>
    </source>
</evidence>
<dbReference type="Gene3D" id="1.10.10.60">
    <property type="entry name" value="Homeodomain-like"/>
    <property type="match status" value="1"/>
</dbReference>
<gene>
    <name evidence="2" type="ORF">DNTS_016538</name>
</gene>
<proteinExistence type="predicted"/>
<feature type="region of interest" description="Disordered" evidence="1">
    <location>
        <begin position="166"/>
        <end position="188"/>
    </location>
</feature>
<dbReference type="STRING" id="623744.A0A553RC40"/>
<keyword evidence="3" id="KW-1185">Reference proteome</keyword>
<dbReference type="EMBL" id="SRMA01025046">
    <property type="protein sequence ID" value="TRY99723.1"/>
    <property type="molecule type" value="Genomic_DNA"/>
</dbReference>
<dbReference type="InterPro" id="IPR009057">
    <property type="entry name" value="Homeodomain-like_sf"/>
</dbReference>
<evidence type="ECO:0008006" key="4">
    <source>
        <dbReference type="Google" id="ProtNLM"/>
    </source>
</evidence>
<comment type="caution">
    <text evidence="2">The sequence shown here is derived from an EMBL/GenBank/DDBJ whole genome shotgun (WGS) entry which is preliminary data.</text>
</comment>
<dbReference type="AlphaFoldDB" id="A0A553RC40"/>
<feature type="compositionally biased region" description="Low complexity" evidence="1">
    <location>
        <begin position="85"/>
        <end position="102"/>
    </location>
</feature>
<accession>A0A553RC40</accession>
<dbReference type="InterPro" id="IPR042359">
    <property type="entry name" value="TERB1"/>
</dbReference>
<reference evidence="2 3" key="1">
    <citation type="journal article" date="2019" name="Sci. Data">
        <title>Hybrid genome assembly and annotation of Danionella translucida.</title>
        <authorList>
            <person name="Kadobianskyi M."/>
            <person name="Schulze L."/>
            <person name="Schuelke M."/>
            <person name="Judkewitz B."/>
        </authorList>
    </citation>
    <scope>NUCLEOTIDE SEQUENCE [LARGE SCALE GENOMIC DNA]</scope>
    <source>
        <strain evidence="2 3">Bolton</strain>
    </source>
</reference>
<dbReference type="PANTHER" id="PTHR14014">
    <property type="entry name" value="TELOMERE REPEATS-BINDING BOUQUET FORMATION PROTEIN 1"/>
    <property type="match status" value="1"/>
</dbReference>
<protein>
    <recommendedName>
        <fullName evidence="4">Myb-like domain-containing protein</fullName>
    </recommendedName>
</protein>
<evidence type="ECO:0000313" key="2">
    <source>
        <dbReference type="EMBL" id="TRY99723.1"/>
    </source>
</evidence>
<dbReference type="GO" id="GO:0070197">
    <property type="term" value="P:meiotic attachment of telomere to nuclear envelope"/>
    <property type="evidence" value="ECO:0007669"/>
    <property type="project" value="InterPro"/>
</dbReference>
<sequence>MEELDSRSFGRVLQSCQFLCEFHSVWQRKNDLFRQRQEIGRTSNFCTPVPVNIHSKITQRSRGVLEHNVKNQRENHSSSQQQYIRLTPLKRPSRRSSLSQSSEMGWDCRNQSSRKHRGRRNWLPKELLYLTDGVKKFGTSWNSILWKYPFQSGRSNVDLAKKYHQMQAGPYNSKAKAQGEELPGSRDV</sequence>
<dbReference type="OrthoDB" id="608866at2759"/>
<feature type="compositionally biased region" description="Basic and acidic residues" evidence="1">
    <location>
        <begin position="177"/>
        <end position="188"/>
    </location>
</feature>
<dbReference type="GO" id="GO:0007129">
    <property type="term" value="P:homologous chromosome pairing at meiosis"/>
    <property type="evidence" value="ECO:0007669"/>
    <property type="project" value="TreeGrafter"/>
</dbReference>
<organism evidence="2 3">
    <name type="scientific">Danionella cerebrum</name>
    <dbReference type="NCBI Taxonomy" id="2873325"/>
    <lineage>
        <taxon>Eukaryota</taxon>
        <taxon>Metazoa</taxon>
        <taxon>Chordata</taxon>
        <taxon>Craniata</taxon>
        <taxon>Vertebrata</taxon>
        <taxon>Euteleostomi</taxon>
        <taxon>Actinopterygii</taxon>
        <taxon>Neopterygii</taxon>
        <taxon>Teleostei</taxon>
        <taxon>Ostariophysi</taxon>
        <taxon>Cypriniformes</taxon>
        <taxon>Danionidae</taxon>
        <taxon>Danioninae</taxon>
        <taxon>Danionella</taxon>
    </lineage>
</organism>
<evidence type="ECO:0000313" key="3">
    <source>
        <dbReference type="Proteomes" id="UP000316079"/>
    </source>
</evidence>
<dbReference type="PANTHER" id="PTHR14014:SF0">
    <property type="entry name" value="TELOMERE REPEATS-BINDING BOUQUET FORMATION PROTEIN 1"/>
    <property type="match status" value="1"/>
</dbReference>
<name>A0A553RC40_9TELE</name>
<dbReference type="SUPFAM" id="SSF46689">
    <property type="entry name" value="Homeodomain-like"/>
    <property type="match status" value="1"/>
</dbReference>